<dbReference type="EMBL" id="JAUQTG010000001">
    <property type="protein sequence ID" value="MDO7855338.1"/>
    <property type="molecule type" value="Genomic_DNA"/>
</dbReference>
<evidence type="ECO:0000256" key="3">
    <source>
        <dbReference type="ARBA" id="ARBA00022475"/>
    </source>
</evidence>
<evidence type="ECO:0000256" key="6">
    <source>
        <dbReference type="ARBA" id="ARBA00023136"/>
    </source>
</evidence>
<feature type="domain" description="EamA" evidence="8">
    <location>
        <begin position="15"/>
        <end position="136"/>
    </location>
</feature>
<comment type="caution">
    <text evidence="9">The sequence shown here is derived from an EMBL/GenBank/DDBJ whole genome shotgun (WGS) entry which is preliminary data.</text>
</comment>
<feature type="transmembrane region" description="Helical" evidence="7">
    <location>
        <begin position="66"/>
        <end position="88"/>
    </location>
</feature>
<feature type="transmembrane region" description="Helical" evidence="7">
    <location>
        <begin position="147"/>
        <end position="165"/>
    </location>
</feature>
<dbReference type="RefSeq" id="WP_166686543.1">
    <property type="nucleotide sequence ID" value="NZ_JARRYG010000001.1"/>
</dbReference>
<evidence type="ECO:0000256" key="7">
    <source>
        <dbReference type="SAM" id="Phobius"/>
    </source>
</evidence>
<keyword evidence="5 7" id="KW-1133">Transmembrane helix</keyword>
<dbReference type="PANTHER" id="PTHR32322">
    <property type="entry name" value="INNER MEMBRANE TRANSPORTER"/>
    <property type="match status" value="1"/>
</dbReference>
<dbReference type="SUPFAM" id="SSF103481">
    <property type="entry name" value="Multidrug resistance efflux transporter EmrE"/>
    <property type="match status" value="2"/>
</dbReference>
<dbReference type="EMBL" id="JARRYG010000001">
    <property type="protein sequence ID" value="MDG4694783.1"/>
    <property type="molecule type" value="Genomic_DNA"/>
</dbReference>
<evidence type="ECO:0000313" key="10">
    <source>
        <dbReference type="EMBL" id="MDO7855338.1"/>
    </source>
</evidence>
<evidence type="ECO:0000256" key="2">
    <source>
        <dbReference type="ARBA" id="ARBA00007362"/>
    </source>
</evidence>
<evidence type="ECO:0000313" key="11">
    <source>
        <dbReference type="Proteomes" id="UP001156701"/>
    </source>
</evidence>
<dbReference type="AlphaFoldDB" id="A0AA42FDS9"/>
<dbReference type="InterPro" id="IPR037185">
    <property type="entry name" value="EmrE-like"/>
</dbReference>
<feature type="transmembrane region" description="Helical" evidence="7">
    <location>
        <begin position="33"/>
        <end position="54"/>
    </location>
</feature>
<evidence type="ECO:0000256" key="5">
    <source>
        <dbReference type="ARBA" id="ARBA00022989"/>
    </source>
</evidence>
<proteinExistence type="inferred from homology"/>
<feature type="transmembrane region" description="Helical" evidence="7">
    <location>
        <begin position="177"/>
        <end position="194"/>
    </location>
</feature>
<evidence type="ECO:0000256" key="1">
    <source>
        <dbReference type="ARBA" id="ARBA00004651"/>
    </source>
</evidence>
<dbReference type="Proteomes" id="UP001156701">
    <property type="component" value="Unassembled WGS sequence"/>
</dbReference>
<feature type="transmembrane region" description="Helical" evidence="7">
    <location>
        <begin position="206"/>
        <end position="228"/>
    </location>
</feature>
<gene>
    <name evidence="9" type="ORF">P7V44_00850</name>
    <name evidence="10" type="ORF">Q5E86_02900</name>
</gene>
<protein>
    <submittedName>
        <fullName evidence="9">DMT family transporter</fullName>
    </submittedName>
</protein>
<keyword evidence="6 7" id="KW-0472">Membrane</keyword>
<comment type="similarity">
    <text evidence="2">Belongs to the EamA transporter family.</text>
</comment>
<dbReference type="Pfam" id="PF00892">
    <property type="entry name" value="EamA"/>
    <property type="match status" value="2"/>
</dbReference>
<keyword evidence="4 7" id="KW-0812">Transmembrane</keyword>
<name>A0AA42FDS9_9GAMM</name>
<dbReference type="InterPro" id="IPR050638">
    <property type="entry name" value="AA-Vitamin_Transporters"/>
</dbReference>
<feature type="transmembrane region" description="Helical" evidence="7">
    <location>
        <begin position="262"/>
        <end position="280"/>
    </location>
</feature>
<evidence type="ECO:0000313" key="12">
    <source>
        <dbReference type="Proteomes" id="UP001176478"/>
    </source>
</evidence>
<accession>A0AA42FDS9</accession>
<keyword evidence="3" id="KW-1003">Cell membrane</keyword>
<reference evidence="10" key="2">
    <citation type="submission" date="2023-07" db="EMBL/GenBank/DDBJ databases">
        <authorList>
            <person name="Yang W."/>
            <person name="Chen J."/>
            <person name="Ji P."/>
            <person name="Hu F."/>
        </authorList>
    </citation>
    <scope>NUCLEOTIDE SEQUENCE</scope>
    <source>
        <strain evidence="10">CRE-138-0111</strain>
    </source>
</reference>
<comment type="subcellular location">
    <subcellularLocation>
        <location evidence="1">Cell membrane</location>
        <topology evidence="1">Multi-pass membrane protein</topology>
    </subcellularLocation>
</comment>
<evidence type="ECO:0000313" key="9">
    <source>
        <dbReference type="EMBL" id="MDG4694783.1"/>
    </source>
</evidence>
<dbReference type="PANTHER" id="PTHR32322:SF2">
    <property type="entry name" value="EAMA DOMAIN-CONTAINING PROTEIN"/>
    <property type="match status" value="1"/>
</dbReference>
<organism evidence="9 11">
    <name type="scientific">Providencia huashanensis</name>
    <dbReference type="NCBI Taxonomy" id="3037798"/>
    <lineage>
        <taxon>Bacteria</taxon>
        <taxon>Pseudomonadati</taxon>
        <taxon>Pseudomonadota</taxon>
        <taxon>Gammaproteobacteria</taxon>
        <taxon>Enterobacterales</taxon>
        <taxon>Morganellaceae</taxon>
        <taxon>Providencia</taxon>
    </lineage>
</organism>
<sequence>MGVDKLKSLVITGAFVLLWGSAAIFTKLGIDNASSMILLVFRFSIALIVILIFCRYKQQYLPEKGMILQTALVGIILIGGYSICYFLSMENGVTPGLIATIMGVQPILSLCITERKIYGYRLVGLIMALSGLIVLVWHSLITSQLPIMGIVLSLMALLFMTIGAISQQKIKQSPYKVLPIQYAVSLVLCLLFIPMQTVHFNFNLNFLISILFLGIFISVIAQILLYYLLSKGNVVNVTSLFYFVPIVTSLLDYCILGNKPSLFGIFGMAAIILGIILVFYKPKKGALSHVS</sequence>
<evidence type="ECO:0000259" key="8">
    <source>
        <dbReference type="Pfam" id="PF00892"/>
    </source>
</evidence>
<evidence type="ECO:0000256" key="4">
    <source>
        <dbReference type="ARBA" id="ARBA00022692"/>
    </source>
</evidence>
<dbReference type="InterPro" id="IPR000620">
    <property type="entry name" value="EamA_dom"/>
</dbReference>
<keyword evidence="12" id="KW-1185">Reference proteome</keyword>
<reference evidence="9" key="1">
    <citation type="submission" date="2023-03" db="EMBL/GenBank/DDBJ databases">
        <title>a new species belonging to Providencia genus.</title>
        <authorList>
            <person name="Yang W."/>
            <person name="Hu F."/>
            <person name="Shen S."/>
            <person name="Ding L."/>
            <person name="Yin D."/>
        </authorList>
    </citation>
    <scope>NUCLEOTIDE SEQUENCE</scope>
    <source>
        <strain evidence="9">CRE-3FA-0001</strain>
    </source>
</reference>
<dbReference type="GO" id="GO:0016020">
    <property type="term" value="C:membrane"/>
    <property type="evidence" value="ECO:0007669"/>
    <property type="project" value="UniProtKB-SubCell"/>
</dbReference>
<feature type="domain" description="EamA" evidence="8">
    <location>
        <begin position="148"/>
        <end position="279"/>
    </location>
</feature>
<dbReference type="Proteomes" id="UP001176478">
    <property type="component" value="Unassembled WGS sequence"/>
</dbReference>
<feature type="transmembrane region" description="Helical" evidence="7">
    <location>
        <begin position="240"/>
        <end position="256"/>
    </location>
</feature>
<reference evidence="10" key="3">
    <citation type="journal article" date="2024" name="Int. J. Antimicrob. Agents">
        <title>Identification of a novel Providencia species showing multi-drug-resistant in three patients with hospital-acquired infection.</title>
        <authorList>
            <person name="Yang W."/>
            <person name="Chen J."/>
            <person name="Yang F."/>
            <person name="Ji P."/>
            <person name="Shen S."/>
            <person name="Yin D."/>
            <person name="Hu F."/>
        </authorList>
    </citation>
    <scope>NUCLEOTIDE SEQUENCE</scope>
    <source>
        <strain evidence="10">CRE-138-0111</strain>
    </source>
</reference>
<feature type="transmembrane region" description="Helical" evidence="7">
    <location>
        <begin position="120"/>
        <end position="141"/>
    </location>
</feature>
<feature type="transmembrane region" description="Helical" evidence="7">
    <location>
        <begin position="94"/>
        <end position="113"/>
    </location>
</feature>